<reference evidence="1 2" key="1">
    <citation type="submission" date="2016-06" db="EMBL/GenBank/DDBJ databases">
        <authorList>
            <person name="Kjaerup R.B."/>
            <person name="Dalgaard T.S."/>
            <person name="Juul-Madsen H.R."/>
        </authorList>
    </citation>
    <scope>NUCLEOTIDE SEQUENCE [LARGE SCALE GENOMIC DNA]</scope>
    <source>
        <strain evidence="1 2">373-A1</strain>
    </source>
</reference>
<dbReference type="RefSeq" id="WP_055184157.1">
    <property type="nucleotide sequence ID" value="NZ_CABJAZ010000002.1"/>
</dbReference>
<sequence length="122" mass="14101">MYKVLIFDIKDSRKISNREDLQKTLITLIKECNRIFKEYILSPFCITCGDEWEGLLTINSPHLEIQRFFKNALPSNINFYFGIGIGEISIKDFSLPTNCLDGEAFIKAREELNKAKSNNIFS</sequence>
<protein>
    <recommendedName>
        <fullName evidence="3">GGDEF domain-containing protein</fullName>
    </recommendedName>
</protein>
<organism evidence="1 2">
    <name type="scientific">Clostridium paraputrificum</name>
    <dbReference type="NCBI Taxonomy" id="29363"/>
    <lineage>
        <taxon>Bacteria</taxon>
        <taxon>Bacillati</taxon>
        <taxon>Bacillota</taxon>
        <taxon>Clostridia</taxon>
        <taxon>Eubacteriales</taxon>
        <taxon>Clostridiaceae</taxon>
        <taxon>Clostridium</taxon>
    </lineage>
</organism>
<dbReference type="EMBL" id="MAPZ01000014">
    <property type="protein sequence ID" value="OBY11394.1"/>
    <property type="molecule type" value="Genomic_DNA"/>
</dbReference>
<dbReference type="Proteomes" id="UP000092714">
    <property type="component" value="Unassembled WGS sequence"/>
</dbReference>
<name>A0A174DGB4_9CLOT</name>
<dbReference type="OrthoDB" id="3197351at2"/>
<dbReference type="eggNOG" id="COG1595">
    <property type="taxonomic scope" value="Bacteria"/>
</dbReference>
<dbReference type="InterPro" id="IPR032580">
    <property type="entry name" value="SatD"/>
</dbReference>
<accession>A0A174DGB4</accession>
<keyword evidence="2" id="KW-1185">Reference proteome</keyword>
<evidence type="ECO:0000313" key="1">
    <source>
        <dbReference type="EMBL" id="OBY11394.1"/>
    </source>
</evidence>
<evidence type="ECO:0000313" key="2">
    <source>
        <dbReference type="Proteomes" id="UP000092714"/>
    </source>
</evidence>
<comment type="caution">
    <text evidence="1">The sequence shown here is derived from an EMBL/GenBank/DDBJ whole genome shotgun (WGS) entry which is preliminary data.</text>
</comment>
<dbReference type="AlphaFoldDB" id="A0A174DGB4"/>
<dbReference type="Pfam" id="PF16264">
    <property type="entry name" value="SatD"/>
    <property type="match status" value="1"/>
</dbReference>
<gene>
    <name evidence="1" type="ORF">CP373A1_05420</name>
</gene>
<evidence type="ECO:0008006" key="3">
    <source>
        <dbReference type="Google" id="ProtNLM"/>
    </source>
</evidence>
<proteinExistence type="predicted"/>